<dbReference type="Pfam" id="PF19300">
    <property type="entry name" value="BPD_transp_1_N"/>
    <property type="match status" value="1"/>
</dbReference>
<dbReference type="Proteomes" id="UP000460435">
    <property type="component" value="Unassembled WGS sequence"/>
</dbReference>
<feature type="transmembrane region" description="Helical" evidence="7">
    <location>
        <begin position="145"/>
        <end position="172"/>
    </location>
</feature>
<keyword evidence="6 7" id="KW-0472">Membrane</keyword>
<evidence type="ECO:0000259" key="8">
    <source>
        <dbReference type="PROSITE" id="PS50928"/>
    </source>
</evidence>
<reference evidence="9 10" key="1">
    <citation type="submission" date="2019-11" db="EMBL/GenBank/DDBJ databases">
        <authorList>
            <person name="Li X.-J."/>
            <person name="Feng X.-M."/>
        </authorList>
    </citation>
    <scope>NUCLEOTIDE SEQUENCE [LARGE SCALE GENOMIC DNA]</scope>
    <source>
        <strain evidence="9 10">XMNu-373</strain>
    </source>
</reference>
<dbReference type="Pfam" id="PF00528">
    <property type="entry name" value="BPD_transp_1"/>
    <property type="match status" value="1"/>
</dbReference>
<dbReference type="RefSeq" id="WP_162451415.1">
    <property type="nucleotide sequence ID" value="NZ_WLZY01000005.1"/>
</dbReference>
<dbReference type="InterPro" id="IPR000515">
    <property type="entry name" value="MetI-like"/>
</dbReference>
<keyword evidence="10" id="KW-1185">Reference proteome</keyword>
<dbReference type="Gene3D" id="1.10.3720.10">
    <property type="entry name" value="MetI-like"/>
    <property type="match status" value="1"/>
</dbReference>
<feature type="transmembrane region" description="Helical" evidence="7">
    <location>
        <begin position="292"/>
        <end position="315"/>
    </location>
</feature>
<evidence type="ECO:0000313" key="10">
    <source>
        <dbReference type="Proteomes" id="UP000460435"/>
    </source>
</evidence>
<evidence type="ECO:0000256" key="7">
    <source>
        <dbReference type="RuleBase" id="RU363032"/>
    </source>
</evidence>
<feature type="transmembrane region" description="Helical" evidence="7">
    <location>
        <begin position="192"/>
        <end position="211"/>
    </location>
</feature>
<name>A0A7K3M5X8_9ACTN</name>
<accession>A0A7K3M5X8</accession>
<evidence type="ECO:0000313" key="9">
    <source>
        <dbReference type="EMBL" id="NDL58729.1"/>
    </source>
</evidence>
<dbReference type="GO" id="GO:0005886">
    <property type="term" value="C:plasma membrane"/>
    <property type="evidence" value="ECO:0007669"/>
    <property type="project" value="UniProtKB-SubCell"/>
</dbReference>
<evidence type="ECO:0000256" key="2">
    <source>
        <dbReference type="ARBA" id="ARBA00022448"/>
    </source>
</evidence>
<comment type="similarity">
    <text evidence="7">Belongs to the binding-protein-dependent transport system permease family.</text>
</comment>
<sequence length="331" mass="33617">MSRLRFRAGGEWAAEAARRAPAALILLGVVSIGLFAAVEVLPGDPASQALGMNAEPERVARLRAELGLDRPLYERYLDWVGGLITGDPGVSAVTGRSVGPVVAEYAGRSAVLATMALVLVVGVAVPAAIVAGSRPGALRDRVGSLTALTVLSVPEFVLATLLVAVFAHGLGWFPPVSLVGSGTQALTAPEKLVLPTLTLAAVAGSFTFRLVRSAVAEASTSAHVEAARLAGIRESGVLARHLLPSVRAPIWQAVALAIPYLVGGALVVETAFGYPGLGALAAEAAARRDAVLLGSAGMVLATVAVAGFLIAELAGRDGSIARAVRQAGAPR</sequence>
<comment type="subcellular location">
    <subcellularLocation>
        <location evidence="1 7">Cell membrane</location>
        <topology evidence="1 7">Multi-pass membrane protein</topology>
    </subcellularLocation>
</comment>
<keyword evidence="2 7" id="KW-0813">Transport</keyword>
<evidence type="ECO:0000256" key="1">
    <source>
        <dbReference type="ARBA" id="ARBA00004651"/>
    </source>
</evidence>
<dbReference type="GO" id="GO:0055085">
    <property type="term" value="P:transmembrane transport"/>
    <property type="evidence" value="ECO:0007669"/>
    <property type="project" value="InterPro"/>
</dbReference>
<dbReference type="PANTHER" id="PTHR43163:SF3">
    <property type="entry name" value="PEPTIDE ABC TRANSPORTER PERMEASE PROTEIN"/>
    <property type="match status" value="1"/>
</dbReference>
<dbReference type="PANTHER" id="PTHR43163">
    <property type="entry name" value="DIPEPTIDE TRANSPORT SYSTEM PERMEASE PROTEIN DPPB-RELATED"/>
    <property type="match status" value="1"/>
</dbReference>
<dbReference type="InterPro" id="IPR045621">
    <property type="entry name" value="BPD_transp_1_N"/>
</dbReference>
<feature type="transmembrane region" description="Helical" evidence="7">
    <location>
        <begin position="20"/>
        <end position="38"/>
    </location>
</feature>
<dbReference type="AlphaFoldDB" id="A0A7K3M5X8"/>
<dbReference type="CDD" id="cd06261">
    <property type="entry name" value="TM_PBP2"/>
    <property type="match status" value="1"/>
</dbReference>
<organism evidence="9 10">
    <name type="scientific">Phytoactinopolyspora mesophila</name>
    <dbReference type="NCBI Taxonomy" id="2650750"/>
    <lineage>
        <taxon>Bacteria</taxon>
        <taxon>Bacillati</taxon>
        <taxon>Actinomycetota</taxon>
        <taxon>Actinomycetes</taxon>
        <taxon>Jiangellales</taxon>
        <taxon>Jiangellaceae</taxon>
        <taxon>Phytoactinopolyspora</taxon>
    </lineage>
</organism>
<comment type="caution">
    <text evidence="9">The sequence shown here is derived from an EMBL/GenBank/DDBJ whole genome shotgun (WGS) entry which is preliminary data.</text>
</comment>
<keyword evidence="3" id="KW-1003">Cell membrane</keyword>
<evidence type="ECO:0000256" key="5">
    <source>
        <dbReference type="ARBA" id="ARBA00022989"/>
    </source>
</evidence>
<keyword evidence="5 7" id="KW-1133">Transmembrane helix</keyword>
<evidence type="ECO:0000256" key="3">
    <source>
        <dbReference type="ARBA" id="ARBA00022475"/>
    </source>
</evidence>
<keyword evidence="4 7" id="KW-0812">Transmembrane</keyword>
<proteinExistence type="inferred from homology"/>
<feature type="transmembrane region" description="Helical" evidence="7">
    <location>
        <begin position="110"/>
        <end position="133"/>
    </location>
</feature>
<dbReference type="EMBL" id="WLZY01000005">
    <property type="protein sequence ID" value="NDL58729.1"/>
    <property type="molecule type" value="Genomic_DNA"/>
</dbReference>
<dbReference type="InterPro" id="IPR035906">
    <property type="entry name" value="MetI-like_sf"/>
</dbReference>
<evidence type="ECO:0000256" key="4">
    <source>
        <dbReference type="ARBA" id="ARBA00022692"/>
    </source>
</evidence>
<protein>
    <submittedName>
        <fullName evidence="9">ABC transporter permease subunit</fullName>
    </submittedName>
</protein>
<dbReference type="SUPFAM" id="SSF161098">
    <property type="entry name" value="MetI-like"/>
    <property type="match status" value="1"/>
</dbReference>
<feature type="transmembrane region" description="Helical" evidence="7">
    <location>
        <begin position="250"/>
        <end position="272"/>
    </location>
</feature>
<evidence type="ECO:0000256" key="6">
    <source>
        <dbReference type="ARBA" id="ARBA00023136"/>
    </source>
</evidence>
<feature type="domain" description="ABC transmembrane type-1" evidence="8">
    <location>
        <begin position="106"/>
        <end position="311"/>
    </location>
</feature>
<dbReference type="PROSITE" id="PS50928">
    <property type="entry name" value="ABC_TM1"/>
    <property type="match status" value="1"/>
</dbReference>
<gene>
    <name evidence="9" type="ORF">F7O44_16795</name>
</gene>